<evidence type="ECO:0000313" key="8">
    <source>
        <dbReference type="Proteomes" id="UP000504629"/>
    </source>
</evidence>
<dbReference type="CDD" id="cd19136">
    <property type="entry name" value="AKR_DrGR-like"/>
    <property type="match status" value="1"/>
</dbReference>
<dbReference type="RefSeq" id="XP_028033007.1">
    <property type="nucleotide sequence ID" value="XM_028177206.1"/>
</dbReference>
<dbReference type="Pfam" id="PF00248">
    <property type="entry name" value="Aldo_ket_red"/>
    <property type="match status" value="1"/>
</dbReference>
<dbReference type="PRINTS" id="PR00069">
    <property type="entry name" value="ALDKETRDTASE"/>
</dbReference>
<evidence type="ECO:0000256" key="5">
    <source>
        <dbReference type="PIRSR" id="PIRSR000097-2"/>
    </source>
</evidence>
<dbReference type="KEGG" id="bman:114245159"/>
<accession>A0A6J2JVT8</accession>
<dbReference type="SUPFAM" id="SSF51430">
    <property type="entry name" value="NAD(P)-linked oxidoreductase"/>
    <property type="match status" value="1"/>
</dbReference>
<dbReference type="SMR" id="A0A6J2JVT8"/>
<sequence>MASSDPIIPTTFVLNNGIMMPSIGLGTYRIRQSDIVMQVVDYALEAGYRMFDTAAVYGNEIHLGEAFKTLLPKYDLEREDIFVTTKLSPSDHGSRAEQAYQKSLENLDLEYVDLYLIHFPGGAKLPAEDKRNTKMRELSWCKLTELYDDGKVNAVGVSNFTVAHLEGLMESNHGLVPAVNQVEWHPYYTQSSLYKFCKQHHITLQAYCSFGGTSCSNNSLLNDPVVVSTALKLEVTPAQVLLVWALQQDVAVIPKAVHPEHIKENRSLNFKIPEEDMKALNQLSEKNVKYAWDPSIVA</sequence>
<dbReference type="FunFam" id="3.20.20.100:FF:000002">
    <property type="entry name" value="2,5-diketo-D-gluconic acid reductase A"/>
    <property type="match status" value="1"/>
</dbReference>
<evidence type="ECO:0000256" key="1">
    <source>
        <dbReference type="ARBA" id="ARBA00007905"/>
    </source>
</evidence>
<dbReference type="InterPro" id="IPR036812">
    <property type="entry name" value="NAD(P)_OxRdtase_dom_sf"/>
</dbReference>
<evidence type="ECO:0000256" key="4">
    <source>
        <dbReference type="PIRSR" id="PIRSR000097-1"/>
    </source>
</evidence>
<protein>
    <submittedName>
        <fullName evidence="9 10">Uncharacterized protein LOC114245159</fullName>
    </submittedName>
</protein>
<dbReference type="GeneID" id="114245159"/>
<evidence type="ECO:0000313" key="10">
    <source>
        <dbReference type="RefSeq" id="XP_028033007.1"/>
    </source>
</evidence>
<dbReference type="RefSeq" id="XP_028033006.1">
    <property type="nucleotide sequence ID" value="XM_028177205.1"/>
</dbReference>
<dbReference type="InterPro" id="IPR023210">
    <property type="entry name" value="NADP_OxRdtase_dom"/>
</dbReference>
<dbReference type="InterPro" id="IPR020471">
    <property type="entry name" value="AKR"/>
</dbReference>
<organism evidence="8 10">
    <name type="scientific">Bombyx mandarina</name>
    <name type="common">Wild silk moth</name>
    <name type="synonym">Wild silkworm</name>
    <dbReference type="NCBI Taxonomy" id="7092"/>
    <lineage>
        <taxon>Eukaryota</taxon>
        <taxon>Metazoa</taxon>
        <taxon>Ecdysozoa</taxon>
        <taxon>Arthropoda</taxon>
        <taxon>Hexapoda</taxon>
        <taxon>Insecta</taxon>
        <taxon>Pterygota</taxon>
        <taxon>Neoptera</taxon>
        <taxon>Endopterygota</taxon>
        <taxon>Lepidoptera</taxon>
        <taxon>Glossata</taxon>
        <taxon>Ditrysia</taxon>
        <taxon>Bombycoidea</taxon>
        <taxon>Bombycidae</taxon>
        <taxon>Bombycinae</taxon>
        <taxon>Bombyx</taxon>
    </lineage>
</organism>
<keyword evidence="3" id="KW-0560">Oxidoreductase</keyword>
<evidence type="ECO:0000313" key="9">
    <source>
        <dbReference type="RefSeq" id="XP_028033006.1"/>
    </source>
</evidence>
<comment type="similarity">
    <text evidence="1">Belongs to the aldo/keto reductase family.</text>
</comment>
<proteinExistence type="inferred from homology"/>
<keyword evidence="8" id="KW-1185">Reference proteome</keyword>
<name>A0A6J2JVT8_BOMMA</name>
<dbReference type="PANTHER" id="PTHR43827">
    <property type="entry name" value="2,5-DIKETO-D-GLUCONIC ACID REDUCTASE"/>
    <property type="match status" value="1"/>
</dbReference>
<feature type="site" description="Lowers pKa of active site Tyr" evidence="6">
    <location>
        <position position="86"/>
    </location>
</feature>
<evidence type="ECO:0000256" key="2">
    <source>
        <dbReference type="ARBA" id="ARBA00022857"/>
    </source>
</evidence>
<gene>
    <name evidence="9 10 11" type="primary">LOC114245159</name>
</gene>
<evidence type="ECO:0000256" key="6">
    <source>
        <dbReference type="PIRSR" id="PIRSR000097-3"/>
    </source>
</evidence>
<dbReference type="OrthoDB" id="416253at2759"/>
<feature type="binding site" evidence="5">
    <location>
        <position position="118"/>
    </location>
    <ligand>
        <name>substrate</name>
    </ligand>
</feature>
<keyword evidence="2" id="KW-0521">NADP</keyword>
<dbReference type="RefSeq" id="XP_028033008.1">
    <property type="nucleotide sequence ID" value="XM_028177207.1"/>
</dbReference>
<dbReference type="Gene3D" id="3.20.20.100">
    <property type="entry name" value="NADP-dependent oxidoreductase domain"/>
    <property type="match status" value="1"/>
</dbReference>
<evidence type="ECO:0000256" key="3">
    <source>
        <dbReference type="ARBA" id="ARBA00023002"/>
    </source>
</evidence>
<feature type="domain" description="NADP-dependent oxidoreductase" evidence="7">
    <location>
        <begin position="23"/>
        <end position="284"/>
    </location>
</feature>
<dbReference type="PANTHER" id="PTHR43827:SF3">
    <property type="entry name" value="NADP-DEPENDENT OXIDOREDUCTASE DOMAIN-CONTAINING PROTEIN"/>
    <property type="match status" value="1"/>
</dbReference>
<reference evidence="9 10" key="1">
    <citation type="submission" date="2025-04" db="UniProtKB">
        <authorList>
            <consortium name="RefSeq"/>
        </authorList>
    </citation>
    <scope>IDENTIFICATION</scope>
    <source>
        <tissue evidence="9 10">Silk gland</tissue>
    </source>
</reference>
<evidence type="ECO:0000259" key="7">
    <source>
        <dbReference type="Pfam" id="PF00248"/>
    </source>
</evidence>
<feature type="active site" description="Proton donor" evidence="4">
    <location>
        <position position="57"/>
    </location>
</feature>
<dbReference type="Proteomes" id="UP000504629">
    <property type="component" value="Unplaced"/>
</dbReference>
<dbReference type="GO" id="GO:0016616">
    <property type="term" value="F:oxidoreductase activity, acting on the CH-OH group of donors, NAD or NADP as acceptor"/>
    <property type="evidence" value="ECO:0007669"/>
    <property type="project" value="UniProtKB-ARBA"/>
</dbReference>
<dbReference type="AlphaFoldDB" id="A0A6J2JVT8"/>
<dbReference type="PIRSF" id="PIRSF000097">
    <property type="entry name" value="AKR"/>
    <property type="match status" value="1"/>
</dbReference>
<evidence type="ECO:0000313" key="11">
    <source>
        <dbReference type="RefSeq" id="XP_028033008.1"/>
    </source>
</evidence>